<sequence>MELNSMDLLKKLRFVGRASKHFAAKEPVRYSGRQRIINILGKENGMIQSQLAEILDVRPSSLAEILKKMEADGDIRREADENDGRIKLVYLTDAGKEKIVESSESDDEFSDRFFAGLSADEKSSLSDYLEKIVAGWPDDFKVKSTKFTDPNERFDEIQKLRSEMFDRDWRDMSRDERNELKREFRRRAKDMNFGPFGHHNFHHHGFDHRDHHDHRDWD</sequence>
<proteinExistence type="predicted"/>
<protein>
    <submittedName>
        <fullName evidence="1">MarR family winged helix-turn-helix transcriptional regulator</fullName>
    </submittedName>
</protein>
<keyword evidence="2" id="KW-1185">Reference proteome</keyword>
<evidence type="ECO:0000313" key="2">
    <source>
        <dbReference type="Proteomes" id="UP001149860"/>
    </source>
</evidence>
<organism evidence="1 2">
    <name type="scientific">Lentilactobacillus terminaliae</name>
    <dbReference type="NCBI Taxonomy" id="3003483"/>
    <lineage>
        <taxon>Bacteria</taxon>
        <taxon>Bacillati</taxon>
        <taxon>Bacillota</taxon>
        <taxon>Bacilli</taxon>
        <taxon>Lactobacillales</taxon>
        <taxon>Lactobacillaceae</taxon>
        <taxon>Lentilactobacillus</taxon>
    </lineage>
</organism>
<evidence type="ECO:0000313" key="1">
    <source>
        <dbReference type="EMBL" id="XFD39744.1"/>
    </source>
</evidence>
<reference evidence="1" key="1">
    <citation type="submission" date="2024-08" db="EMBL/GenBank/DDBJ databases">
        <title>Lentilactobacillus sp. nov., isolated from tree bark.</title>
        <authorList>
            <person name="Phuengjayaem S."/>
            <person name="Tanasupawat S."/>
        </authorList>
    </citation>
    <scope>NUCLEOTIDE SEQUENCE</scope>
    <source>
        <strain evidence="1">SPB1-3</strain>
    </source>
</reference>
<accession>A0ACD5DED4</accession>
<name>A0ACD5DED4_9LACO</name>
<gene>
    <name evidence="1" type="ORF">O0236_000105</name>
</gene>
<dbReference type="Proteomes" id="UP001149860">
    <property type="component" value="Chromosome"/>
</dbReference>
<dbReference type="EMBL" id="CP168151">
    <property type="protein sequence ID" value="XFD39744.1"/>
    <property type="molecule type" value="Genomic_DNA"/>
</dbReference>